<evidence type="ECO:0000313" key="8">
    <source>
        <dbReference type="Proteomes" id="UP000253772"/>
    </source>
</evidence>
<dbReference type="AlphaFoldDB" id="A0A482IRQ5"/>
<evidence type="ECO:0000259" key="6">
    <source>
        <dbReference type="Pfam" id="PF03717"/>
    </source>
</evidence>
<keyword evidence="2" id="KW-0121">Carboxypeptidase</keyword>
<dbReference type="InterPro" id="IPR050515">
    <property type="entry name" value="Beta-lactam/transpept"/>
</dbReference>
<dbReference type="Proteomes" id="UP000253772">
    <property type="component" value="Chromosome c1"/>
</dbReference>
<organism evidence="7 8">
    <name type="scientific">Cupriavidus metallidurans</name>
    <dbReference type="NCBI Taxonomy" id="119219"/>
    <lineage>
        <taxon>Bacteria</taxon>
        <taxon>Pseudomonadati</taxon>
        <taxon>Pseudomonadota</taxon>
        <taxon>Betaproteobacteria</taxon>
        <taxon>Burkholderiales</taxon>
        <taxon>Burkholderiaceae</taxon>
        <taxon>Cupriavidus</taxon>
    </lineage>
</organism>
<dbReference type="GO" id="GO:0071555">
    <property type="term" value="P:cell wall organization"/>
    <property type="evidence" value="ECO:0007669"/>
    <property type="project" value="TreeGrafter"/>
</dbReference>
<dbReference type="InterPro" id="IPR005311">
    <property type="entry name" value="PBP_dimer"/>
</dbReference>
<dbReference type="PANTHER" id="PTHR30627:SF1">
    <property type="entry name" value="PEPTIDOGLYCAN D,D-TRANSPEPTIDASE FTSI"/>
    <property type="match status" value="1"/>
</dbReference>
<gene>
    <name evidence="7" type="ORF">DDF84_011450</name>
</gene>
<comment type="subcellular location">
    <subcellularLocation>
        <location evidence="1">Membrane</location>
    </subcellularLocation>
</comment>
<accession>A0A482IRQ5</accession>
<feature type="domain" description="Penicillin-binding protein transpeptidase" evidence="5">
    <location>
        <begin position="271"/>
        <end position="559"/>
    </location>
</feature>
<name>A0A482IRQ5_9BURK</name>
<evidence type="ECO:0000259" key="5">
    <source>
        <dbReference type="Pfam" id="PF00905"/>
    </source>
</evidence>
<keyword evidence="4" id="KW-0812">Transmembrane</keyword>
<proteinExistence type="predicted"/>
<sequence>MRPIACNRRNFANRLTMPSKRYIAHSQSFANTIGSFHPGRSRFLVFLITLCFLGLAIRAIWIAGPGNAFYQQQGDLRVRRQLDVPPTRGRILDRNGHTLAQSLPAGAIYLSPRQMVSSDKYTGLAEALGMPLTEIEAASASDRGFVYLRRQTDAATLEQVKTLALPGVGTVREFKRVYPSGPPFDALLGLVNLDGIGIEGLELALNDRLKGARGRSVVEKDRLGNILSQLVIAEAEDGGDIHLSIDERLQTATYQALQQASETVKARSSLAVVTDVKTGEILAAASWHADSSKRRAAALIDAFEPGSIIKPLIVAGALELKRVAPDTLIETNGRFDFAGAKITDVRNFGQLSVAGVIEKSSNIGMVKIVSRLSPDELWTHMHALGFGRKADSFPFPGLGSGRMHSARGMTPITQATMAYGYGLTASALQIAQAYAAIGNRGQLIPLTLERRPAGSETRGTQVLTPATAEAVLAMLERVTGAGGSGRQARVNEYRVGGKTGTAYLHVPGRGYDKKRYRASFAGVAPLSAPEIAVVVSVEDPSEGSHFGGKVAAPIFAQIVSRAMQLRHVVPDAPPAEANIAR</sequence>
<keyword evidence="4" id="KW-1133">Transmembrane helix</keyword>
<evidence type="ECO:0000256" key="2">
    <source>
        <dbReference type="ARBA" id="ARBA00022645"/>
    </source>
</evidence>
<dbReference type="Pfam" id="PF03717">
    <property type="entry name" value="PBP_dimer"/>
    <property type="match status" value="1"/>
</dbReference>
<dbReference type="Pfam" id="PF00905">
    <property type="entry name" value="Transpeptidase"/>
    <property type="match status" value="1"/>
</dbReference>
<dbReference type="InterPro" id="IPR012338">
    <property type="entry name" value="Beta-lactam/transpept-like"/>
</dbReference>
<dbReference type="PANTHER" id="PTHR30627">
    <property type="entry name" value="PEPTIDOGLYCAN D,D-TRANSPEPTIDASE"/>
    <property type="match status" value="1"/>
</dbReference>
<evidence type="ECO:0000256" key="1">
    <source>
        <dbReference type="ARBA" id="ARBA00004370"/>
    </source>
</evidence>
<dbReference type="Gene3D" id="3.90.1310.10">
    <property type="entry name" value="Penicillin-binding protein 2a (Domain 2)"/>
    <property type="match status" value="1"/>
</dbReference>
<reference evidence="7 8" key="1">
    <citation type="submission" date="2019-03" db="EMBL/GenBank/DDBJ databases">
        <title>Comparative insights into the high quality Complete genome sequence of highly metal resistant Cupriavidus metallidurans strain BS1 isolated from a gold-copper mine.</title>
        <authorList>
            <person name="Mazhar H.S."/>
            <person name="Rensing C."/>
        </authorList>
    </citation>
    <scope>NUCLEOTIDE SEQUENCE [LARGE SCALE GENOMIC DNA]</scope>
    <source>
        <strain evidence="7 8">BS1</strain>
    </source>
</reference>
<evidence type="ECO:0000256" key="4">
    <source>
        <dbReference type="SAM" id="Phobius"/>
    </source>
</evidence>
<dbReference type="Gene3D" id="3.30.450.330">
    <property type="match status" value="1"/>
</dbReference>
<dbReference type="OrthoDB" id="9789078at2"/>
<evidence type="ECO:0000313" key="7">
    <source>
        <dbReference type="EMBL" id="QBP10323.1"/>
    </source>
</evidence>
<dbReference type="InterPro" id="IPR036138">
    <property type="entry name" value="PBP_dimer_sf"/>
</dbReference>
<keyword evidence="3 4" id="KW-0472">Membrane</keyword>
<dbReference type="GO" id="GO:0004180">
    <property type="term" value="F:carboxypeptidase activity"/>
    <property type="evidence" value="ECO:0007669"/>
    <property type="project" value="UniProtKB-KW"/>
</dbReference>
<feature type="domain" description="Penicillin-binding protein dimerisation" evidence="6">
    <location>
        <begin position="84"/>
        <end position="229"/>
    </location>
</feature>
<keyword evidence="2" id="KW-0645">Protease</keyword>
<dbReference type="GO" id="GO:0005886">
    <property type="term" value="C:plasma membrane"/>
    <property type="evidence" value="ECO:0007669"/>
    <property type="project" value="TreeGrafter"/>
</dbReference>
<evidence type="ECO:0000256" key="3">
    <source>
        <dbReference type="ARBA" id="ARBA00023136"/>
    </source>
</evidence>
<dbReference type="SUPFAM" id="SSF56519">
    <property type="entry name" value="Penicillin binding protein dimerisation domain"/>
    <property type="match status" value="1"/>
</dbReference>
<dbReference type="SUPFAM" id="SSF56601">
    <property type="entry name" value="beta-lactamase/transpeptidase-like"/>
    <property type="match status" value="1"/>
</dbReference>
<dbReference type="Gene3D" id="3.40.710.10">
    <property type="entry name" value="DD-peptidase/beta-lactamase superfamily"/>
    <property type="match status" value="1"/>
</dbReference>
<dbReference type="InterPro" id="IPR001460">
    <property type="entry name" value="PCN-bd_Tpept"/>
</dbReference>
<dbReference type="GO" id="GO:0008658">
    <property type="term" value="F:penicillin binding"/>
    <property type="evidence" value="ECO:0007669"/>
    <property type="project" value="InterPro"/>
</dbReference>
<keyword evidence="2" id="KW-0378">Hydrolase</keyword>
<dbReference type="EMBL" id="CP037900">
    <property type="protein sequence ID" value="QBP10323.1"/>
    <property type="molecule type" value="Genomic_DNA"/>
</dbReference>
<feature type="transmembrane region" description="Helical" evidence="4">
    <location>
        <begin position="43"/>
        <end position="63"/>
    </location>
</feature>
<protein>
    <submittedName>
        <fullName evidence="7">Penicillin-binding protein 2</fullName>
    </submittedName>
</protein>